<evidence type="ECO:0000256" key="6">
    <source>
        <dbReference type="PROSITE-ProRule" id="PRU01091"/>
    </source>
</evidence>
<dbReference type="SUPFAM" id="SSF46894">
    <property type="entry name" value="C-terminal effector domain of the bipartite response regulators"/>
    <property type="match status" value="1"/>
</dbReference>
<evidence type="ECO:0000256" key="4">
    <source>
        <dbReference type="ARBA" id="ARBA00023125"/>
    </source>
</evidence>
<dbReference type="Gene3D" id="1.25.40.10">
    <property type="entry name" value="Tetratricopeptide repeat domain"/>
    <property type="match status" value="1"/>
</dbReference>
<dbReference type="InterPro" id="IPR051677">
    <property type="entry name" value="AfsR-DnrI-RedD_regulator"/>
</dbReference>
<dbReference type="InterPro" id="IPR001867">
    <property type="entry name" value="OmpR/PhoB-type_DNA-bd"/>
</dbReference>
<comment type="caution">
    <text evidence="9">The sequence shown here is derived from an EMBL/GenBank/DDBJ whole genome shotgun (WGS) entry which is preliminary data.</text>
</comment>
<dbReference type="InterPro" id="IPR011990">
    <property type="entry name" value="TPR-like_helical_dom_sf"/>
</dbReference>
<evidence type="ECO:0000313" key="9">
    <source>
        <dbReference type="EMBL" id="GAA2059813.1"/>
    </source>
</evidence>
<dbReference type="InterPro" id="IPR005158">
    <property type="entry name" value="BTAD"/>
</dbReference>
<evidence type="ECO:0000256" key="7">
    <source>
        <dbReference type="SAM" id="MobiDB-lite"/>
    </source>
</evidence>
<keyword evidence="10" id="KW-1185">Reference proteome</keyword>
<dbReference type="PANTHER" id="PTHR35807">
    <property type="entry name" value="TRANSCRIPTIONAL REGULATOR REDD-RELATED"/>
    <property type="match status" value="1"/>
</dbReference>
<keyword evidence="3" id="KW-0805">Transcription regulation</keyword>
<dbReference type="SUPFAM" id="SSF55073">
    <property type="entry name" value="Nucleotide cyclase"/>
    <property type="match status" value="1"/>
</dbReference>
<evidence type="ECO:0000313" key="10">
    <source>
        <dbReference type="Proteomes" id="UP001403094"/>
    </source>
</evidence>
<dbReference type="Gene3D" id="1.10.10.10">
    <property type="entry name" value="Winged helix-like DNA-binding domain superfamily/Winged helix DNA-binding domain"/>
    <property type="match status" value="1"/>
</dbReference>
<dbReference type="PROSITE" id="PS51755">
    <property type="entry name" value="OMPR_PHOB"/>
    <property type="match status" value="1"/>
</dbReference>
<dbReference type="InterPro" id="IPR027417">
    <property type="entry name" value="P-loop_NTPase"/>
</dbReference>
<reference evidence="9 10" key="1">
    <citation type="journal article" date="2019" name="Int. J. Syst. Evol. Microbiol.">
        <title>The Global Catalogue of Microorganisms (GCM) 10K type strain sequencing project: providing services to taxonomists for standard genome sequencing and annotation.</title>
        <authorList>
            <consortium name="The Broad Institute Genomics Platform"/>
            <consortium name="The Broad Institute Genome Sequencing Center for Infectious Disease"/>
            <person name="Wu L."/>
            <person name="Ma J."/>
        </authorList>
    </citation>
    <scope>NUCLEOTIDE SEQUENCE [LARGE SCALE GENOMIC DNA]</scope>
    <source>
        <strain evidence="9 10">JCM 14549</strain>
    </source>
</reference>
<dbReference type="SMART" id="SM01043">
    <property type="entry name" value="BTAD"/>
    <property type="match status" value="1"/>
</dbReference>
<evidence type="ECO:0000256" key="1">
    <source>
        <dbReference type="ARBA" id="ARBA00005820"/>
    </source>
</evidence>
<dbReference type="Pfam" id="PF03704">
    <property type="entry name" value="BTAD"/>
    <property type="match status" value="1"/>
</dbReference>
<dbReference type="InterPro" id="IPR036388">
    <property type="entry name" value="WH-like_DNA-bd_sf"/>
</dbReference>
<proteinExistence type="inferred from homology"/>
<dbReference type="InterPro" id="IPR041664">
    <property type="entry name" value="AAA_16"/>
</dbReference>
<protein>
    <recommendedName>
        <fullName evidence="8">OmpR/PhoB-type domain-containing protein</fullName>
    </recommendedName>
</protein>
<evidence type="ECO:0000256" key="2">
    <source>
        <dbReference type="ARBA" id="ARBA00023012"/>
    </source>
</evidence>
<name>A0ABN2VE76_9ACTN</name>
<accession>A0ABN2VE76</accession>
<dbReference type="Gene3D" id="3.30.70.1230">
    <property type="entry name" value="Nucleotide cyclase"/>
    <property type="match status" value="1"/>
</dbReference>
<organism evidence="9 10">
    <name type="scientific">Streptomyces cheonanensis</name>
    <dbReference type="NCBI Taxonomy" id="312720"/>
    <lineage>
        <taxon>Bacteria</taxon>
        <taxon>Bacillati</taxon>
        <taxon>Actinomycetota</taxon>
        <taxon>Actinomycetes</taxon>
        <taxon>Kitasatosporales</taxon>
        <taxon>Streptomycetaceae</taxon>
        <taxon>Streptomyces</taxon>
    </lineage>
</organism>
<feature type="region of interest" description="Disordered" evidence="7">
    <location>
        <begin position="256"/>
        <end position="383"/>
    </location>
</feature>
<keyword evidence="4 6" id="KW-0238">DNA-binding</keyword>
<dbReference type="Proteomes" id="UP001403094">
    <property type="component" value="Unassembled WGS sequence"/>
</dbReference>
<sequence>MQFRILGPLESLNDGRSVALGGTRQRATLGYLVLRANRVVATSQLLNALWPVEEAPTSARKILQNAVWALRRILVADGREQGPRLVTQPPGYRLSVDPDAVDLYRFQRVVEEGRARLADESPQEASVLLRDALDLWRGPALADLVEAGISWPELTAVQNSRLDVMEDYFDAELACGRHHVVLSQLPGVFDGTTLRERSCGQLMLALYRSGRQADALNVYTRARHALVEDLGLEPGRELQALHQAILVQDSSLNLPESITVQSDPPQARTPPPRPQSQPRSQPQTASPRERQPRSTEPQGPPNPSPWRLPADRDPGSAHPPRASAPEPAPVADGPGGPHPAAPRTTVPRQRARAGLRPRLRPEPAPLVPAAVPENDPLDAAGTAQRRQVSVVLLRTRLGWPSGSPHDMGTPQLDELLEAVSDWVRETFERFGGRVTGTIGSTSVAVFPADDPAGADVLRAVLSTLTVRNDLNAPTGPLARWAGHCPPLSLHAAIATGEALLRYPDSPAGQGPTITGALLDHCHTLFSRAGTDHIRVCDTTRERTRPVIEYGGGRETGGSEALRVRGDVMDLGTLPTLEREFELDLLRDLVQRARHRDTPHLVTVLGRPGSGKTRLLAEFGREIQNEVYFARYQVGRTELLGRDSIFALQTQLVCALSGVRAEDTRQQALAKVTATIQSVVGGEAARQLLHCLTPLLGPVVRTACPVDPQAELDGMWAFFERMVLDRPLVLVIDDLHRADNALLEFVSGLADFAGVPLLAVASARPELFDRRSDWGGGKPHFTSMTLEPLSDTAMDTLFDMAMGSVPMRQPASCYAAPGAPYGSRATLERLDEGGRRIVVRTLLSSGDTRGCGSTWEGAGTRPGFAVGRGAG</sequence>
<gene>
    <name evidence="9" type="ORF">GCM10009757_41500</name>
</gene>
<feature type="DNA-binding region" description="OmpR/PhoB-type" evidence="6">
    <location>
        <begin position="1"/>
        <end position="96"/>
    </location>
</feature>
<dbReference type="InterPro" id="IPR029787">
    <property type="entry name" value="Nucleotide_cyclase"/>
</dbReference>
<evidence type="ECO:0000256" key="5">
    <source>
        <dbReference type="ARBA" id="ARBA00023163"/>
    </source>
</evidence>
<dbReference type="PANTHER" id="PTHR35807:SF1">
    <property type="entry name" value="TRANSCRIPTIONAL REGULATOR REDD"/>
    <property type="match status" value="1"/>
</dbReference>
<dbReference type="Pfam" id="PF13191">
    <property type="entry name" value="AAA_16"/>
    <property type="match status" value="1"/>
</dbReference>
<comment type="similarity">
    <text evidence="1">Belongs to the AfsR/DnrI/RedD regulatory family.</text>
</comment>
<feature type="compositionally biased region" description="Low complexity" evidence="7">
    <location>
        <begin position="276"/>
        <end position="286"/>
    </location>
</feature>
<dbReference type="SMART" id="SM00862">
    <property type="entry name" value="Trans_reg_C"/>
    <property type="match status" value="1"/>
</dbReference>
<feature type="compositionally biased region" description="Basic residues" evidence="7">
    <location>
        <begin position="349"/>
        <end position="358"/>
    </location>
</feature>
<evidence type="ECO:0000259" key="8">
    <source>
        <dbReference type="PROSITE" id="PS51755"/>
    </source>
</evidence>
<keyword evidence="2" id="KW-0902">Two-component regulatory system</keyword>
<keyword evidence="5" id="KW-0804">Transcription</keyword>
<feature type="domain" description="OmpR/PhoB-type" evidence="8">
    <location>
        <begin position="1"/>
        <end position="96"/>
    </location>
</feature>
<dbReference type="InterPro" id="IPR016032">
    <property type="entry name" value="Sig_transdc_resp-reg_C-effctor"/>
</dbReference>
<dbReference type="SUPFAM" id="SSF52540">
    <property type="entry name" value="P-loop containing nucleoside triphosphate hydrolases"/>
    <property type="match status" value="1"/>
</dbReference>
<dbReference type="Gene3D" id="3.40.50.300">
    <property type="entry name" value="P-loop containing nucleotide triphosphate hydrolases"/>
    <property type="match status" value="1"/>
</dbReference>
<dbReference type="EMBL" id="BAAANQ010000009">
    <property type="protein sequence ID" value="GAA2059813.1"/>
    <property type="molecule type" value="Genomic_DNA"/>
</dbReference>
<evidence type="ECO:0000256" key="3">
    <source>
        <dbReference type="ARBA" id="ARBA00023015"/>
    </source>
</evidence>
<dbReference type="CDD" id="cd15831">
    <property type="entry name" value="BTAD"/>
    <property type="match status" value="1"/>
</dbReference>
<dbReference type="SUPFAM" id="SSF48452">
    <property type="entry name" value="TPR-like"/>
    <property type="match status" value="1"/>
</dbReference>